<evidence type="ECO:0000259" key="10">
    <source>
        <dbReference type="Pfam" id="PF13841"/>
    </source>
</evidence>
<evidence type="ECO:0000256" key="4">
    <source>
        <dbReference type="ARBA" id="ARBA00022529"/>
    </source>
</evidence>
<evidence type="ECO:0000256" key="5">
    <source>
        <dbReference type="ARBA" id="ARBA00022729"/>
    </source>
</evidence>
<keyword evidence="7 9" id="KW-0044">Antibiotic</keyword>
<accession>A0A8C8YPT6</accession>
<evidence type="ECO:0000256" key="6">
    <source>
        <dbReference type="ARBA" id="ARBA00022940"/>
    </source>
</evidence>
<dbReference type="AlphaFoldDB" id="A0A8C8YPT6"/>
<dbReference type="InterPro" id="IPR025933">
    <property type="entry name" value="Beta_defensin_dom"/>
</dbReference>
<dbReference type="GO" id="GO:0060326">
    <property type="term" value="P:cell chemotaxis"/>
    <property type="evidence" value="ECO:0007669"/>
    <property type="project" value="TreeGrafter"/>
</dbReference>
<keyword evidence="3 9" id="KW-0964">Secreted</keyword>
<name>A0A8C8YPT6_PROSS</name>
<keyword evidence="5 9" id="KW-0732">Signal</keyword>
<evidence type="ECO:0000256" key="2">
    <source>
        <dbReference type="ARBA" id="ARBA00007371"/>
    </source>
</evidence>
<proteinExistence type="inferred from homology"/>
<comment type="subcellular location">
    <subcellularLocation>
        <location evidence="1 9">Secreted</location>
    </subcellularLocation>
</comment>
<keyword evidence="8" id="KW-1015">Disulfide bond</keyword>
<keyword evidence="6 9" id="KW-0211">Defensin</keyword>
<dbReference type="Proteomes" id="UP000694414">
    <property type="component" value="Unplaced"/>
</dbReference>
<dbReference type="GO" id="GO:0045087">
    <property type="term" value="P:innate immune response"/>
    <property type="evidence" value="ECO:0007669"/>
    <property type="project" value="InterPro"/>
</dbReference>
<dbReference type="GO" id="GO:0042742">
    <property type="term" value="P:defense response to bacterium"/>
    <property type="evidence" value="ECO:0007669"/>
    <property type="project" value="UniProtKB-UniRule"/>
</dbReference>
<dbReference type="GO" id="GO:0031731">
    <property type="term" value="F:CCR6 chemokine receptor binding"/>
    <property type="evidence" value="ECO:0007669"/>
    <property type="project" value="TreeGrafter"/>
</dbReference>
<dbReference type="Pfam" id="PF13841">
    <property type="entry name" value="Defensin_beta_2"/>
    <property type="match status" value="1"/>
</dbReference>
<dbReference type="GeneTree" id="ENSGT00390000013953"/>
<feature type="signal peptide" evidence="9">
    <location>
        <begin position="1"/>
        <end position="26"/>
    </location>
</feature>
<evidence type="ECO:0000256" key="7">
    <source>
        <dbReference type="ARBA" id="ARBA00023022"/>
    </source>
</evidence>
<evidence type="ECO:0000256" key="3">
    <source>
        <dbReference type="ARBA" id="ARBA00022525"/>
    </source>
</evidence>
<dbReference type="GO" id="GO:0042056">
    <property type="term" value="F:chemoattractant activity"/>
    <property type="evidence" value="ECO:0007669"/>
    <property type="project" value="TreeGrafter"/>
</dbReference>
<comment type="function">
    <text evidence="9">Has antibacterial activity.</text>
</comment>
<dbReference type="Ensembl" id="ENSPSMT00000006640.1">
    <property type="protein sequence ID" value="ENSPSMP00000005576.1"/>
    <property type="gene ID" value="ENSPSMG00000004248.1"/>
</dbReference>
<dbReference type="GO" id="GO:0005615">
    <property type="term" value="C:extracellular space"/>
    <property type="evidence" value="ECO:0007669"/>
    <property type="project" value="TreeGrafter"/>
</dbReference>
<evidence type="ECO:0000256" key="9">
    <source>
        <dbReference type="RuleBase" id="RU231113"/>
    </source>
</evidence>
<reference evidence="11" key="2">
    <citation type="submission" date="2025-09" db="UniProtKB">
        <authorList>
            <consortium name="Ensembl"/>
        </authorList>
    </citation>
    <scope>IDENTIFICATION</scope>
</reference>
<evidence type="ECO:0000256" key="1">
    <source>
        <dbReference type="ARBA" id="ARBA00004613"/>
    </source>
</evidence>
<protein>
    <recommendedName>
        <fullName evidence="9">Beta-defensin</fullName>
    </recommendedName>
</protein>
<feature type="domain" description="Beta-defensin" evidence="10">
    <location>
        <begin position="34"/>
        <end position="64"/>
    </location>
</feature>
<keyword evidence="4 9" id="KW-0929">Antimicrobial</keyword>
<dbReference type="PANTHER" id="PTHR20515">
    <property type="entry name" value="BETA-DEFENSIN"/>
    <property type="match status" value="1"/>
</dbReference>
<sequence>IPGAMRIFFLMLAALVLLVQTVPARGEIQRKLLCRKLRGHCEAECLTFEDQIGGCRAELIPFCCKKTS</sequence>
<dbReference type="PANTHER" id="PTHR20515:SF20">
    <property type="entry name" value="GALLINACIN-1-RELATED"/>
    <property type="match status" value="1"/>
</dbReference>
<organism evidence="11 12">
    <name type="scientific">Prolemur simus</name>
    <name type="common">Greater bamboo lemur</name>
    <name type="synonym">Hapalemur simus</name>
    <dbReference type="NCBI Taxonomy" id="1328070"/>
    <lineage>
        <taxon>Eukaryota</taxon>
        <taxon>Metazoa</taxon>
        <taxon>Chordata</taxon>
        <taxon>Craniata</taxon>
        <taxon>Vertebrata</taxon>
        <taxon>Euteleostomi</taxon>
        <taxon>Mammalia</taxon>
        <taxon>Eutheria</taxon>
        <taxon>Euarchontoglires</taxon>
        <taxon>Primates</taxon>
        <taxon>Strepsirrhini</taxon>
        <taxon>Lemuriformes</taxon>
        <taxon>Lemuridae</taxon>
        <taxon>Prolemur</taxon>
    </lineage>
</organism>
<evidence type="ECO:0000256" key="8">
    <source>
        <dbReference type="ARBA" id="ARBA00023157"/>
    </source>
</evidence>
<feature type="chain" id="PRO_5034446485" description="Beta-defensin" evidence="9">
    <location>
        <begin position="27"/>
        <end position="68"/>
    </location>
</feature>
<evidence type="ECO:0000313" key="12">
    <source>
        <dbReference type="Proteomes" id="UP000694414"/>
    </source>
</evidence>
<comment type="similarity">
    <text evidence="2 9">Belongs to the beta-defensin family.</text>
</comment>
<keyword evidence="12" id="KW-1185">Reference proteome</keyword>
<evidence type="ECO:0000313" key="11">
    <source>
        <dbReference type="Ensembl" id="ENSPSMP00000005576.1"/>
    </source>
</evidence>
<reference evidence="11" key="1">
    <citation type="submission" date="2025-08" db="UniProtKB">
        <authorList>
            <consortium name="Ensembl"/>
        </authorList>
    </citation>
    <scope>IDENTIFICATION</scope>
</reference>